<protein>
    <submittedName>
        <fullName evidence="6">ABC transporter ATP-binding protein</fullName>
    </submittedName>
</protein>
<evidence type="ECO:0000256" key="3">
    <source>
        <dbReference type="ARBA" id="ARBA00022741"/>
    </source>
</evidence>
<proteinExistence type="inferred from homology"/>
<dbReference type="KEGG" id="xdi:EZH22_01100"/>
<reference evidence="6 7" key="1">
    <citation type="submission" date="2020-10" db="EMBL/GenBank/DDBJ databases">
        <title>Degradation of 1,4-Dioxane by Xanthobacter sp. YN2, via a Novel Group-2 Soluble Di-Iron Monooxygenase.</title>
        <authorList>
            <person name="Ma F."/>
            <person name="Wang Y."/>
            <person name="Yang J."/>
            <person name="Guo H."/>
            <person name="Su D."/>
            <person name="Yu L."/>
        </authorList>
    </citation>
    <scope>NUCLEOTIDE SEQUENCE [LARGE SCALE GENOMIC DNA]</scope>
    <source>
        <strain evidence="6 7">YN2</strain>
    </source>
</reference>
<feature type="domain" description="ABC transporter" evidence="5">
    <location>
        <begin position="4"/>
        <end position="238"/>
    </location>
</feature>
<dbReference type="PANTHER" id="PTHR42788">
    <property type="entry name" value="TAURINE IMPORT ATP-BINDING PROTEIN-RELATED"/>
    <property type="match status" value="1"/>
</dbReference>
<dbReference type="PANTHER" id="PTHR42788:SF13">
    <property type="entry name" value="ALIPHATIC SULFONATES IMPORT ATP-BINDING PROTEIN SSUB"/>
    <property type="match status" value="1"/>
</dbReference>
<dbReference type="EMBL" id="CP063362">
    <property type="protein sequence ID" value="QRG07079.1"/>
    <property type="molecule type" value="Genomic_DNA"/>
</dbReference>
<keyword evidence="2" id="KW-0813">Transport</keyword>
<dbReference type="SUPFAM" id="SSF52540">
    <property type="entry name" value="P-loop containing nucleoside triphosphate hydrolases"/>
    <property type="match status" value="1"/>
</dbReference>
<organism evidence="6 7">
    <name type="scientific">Xanthobacter dioxanivorans</name>
    <dbReference type="NCBI Taxonomy" id="2528964"/>
    <lineage>
        <taxon>Bacteria</taxon>
        <taxon>Pseudomonadati</taxon>
        <taxon>Pseudomonadota</taxon>
        <taxon>Alphaproteobacteria</taxon>
        <taxon>Hyphomicrobiales</taxon>
        <taxon>Xanthobacteraceae</taxon>
        <taxon>Xanthobacter</taxon>
    </lineage>
</organism>
<evidence type="ECO:0000256" key="2">
    <source>
        <dbReference type="ARBA" id="ARBA00022448"/>
    </source>
</evidence>
<name>A0A974PNY0_9HYPH</name>
<dbReference type="InterPro" id="IPR003439">
    <property type="entry name" value="ABC_transporter-like_ATP-bd"/>
</dbReference>
<keyword evidence="7" id="KW-1185">Reference proteome</keyword>
<dbReference type="RefSeq" id="WP_203193992.1">
    <property type="nucleotide sequence ID" value="NZ_CP063362.1"/>
</dbReference>
<dbReference type="InterPro" id="IPR050166">
    <property type="entry name" value="ABC_transporter_ATP-bind"/>
</dbReference>
<dbReference type="SMART" id="SM00382">
    <property type="entry name" value="AAA"/>
    <property type="match status" value="1"/>
</dbReference>
<dbReference type="Gene3D" id="3.40.50.300">
    <property type="entry name" value="P-loop containing nucleotide triphosphate hydrolases"/>
    <property type="match status" value="1"/>
</dbReference>
<dbReference type="PROSITE" id="PS00211">
    <property type="entry name" value="ABC_TRANSPORTER_1"/>
    <property type="match status" value="1"/>
</dbReference>
<dbReference type="CDD" id="cd03293">
    <property type="entry name" value="ABC_NrtD_SsuB_transporters"/>
    <property type="match status" value="1"/>
</dbReference>
<dbReference type="PROSITE" id="PS50893">
    <property type="entry name" value="ABC_TRANSPORTER_2"/>
    <property type="match status" value="1"/>
</dbReference>
<evidence type="ECO:0000256" key="4">
    <source>
        <dbReference type="ARBA" id="ARBA00022840"/>
    </source>
</evidence>
<dbReference type="Proteomes" id="UP000596427">
    <property type="component" value="Chromosome"/>
</dbReference>
<dbReference type="GO" id="GO:0005524">
    <property type="term" value="F:ATP binding"/>
    <property type="evidence" value="ECO:0007669"/>
    <property type="project" value="UniProtKB-KW"/>
</dbReference>
<dbReference type="GO" id="GO:0016887">
    <property type="term" value="F:ATP hydrolysis activity"/>
    <property type="evidence" value="ECO:0007669"/>
    <property type="project" value="InterPro"/>
</dbReference>
<dbReference type="InterPro" id="IPR017871">
    <property type="entry name" value="ABC_transporter-like_CS"/>
</dbReference>
<sequence length="262" mass="29003">MAFIQLRDVTKSFVSPRNGRLSVAVNRFNLDIERGEFFCLLGPSGCGKTTVLGMMAGFESATSGEILLDGKPVRGPSRDRGVVFQGDDSLYPWLNAQENIEFGLRMCGVPAAERRERARTALRLVGLNGQNEKYPSELSGGMKQRIQIARALVNEPKMLLMDEPFGALDAQTRYIMQRELRKIWLATRSTVLFITHDVDEAILLGTRVGVMSAGPGGTLREVVDIDLKGERDRTDPQYSKYFNVVYSIIRDEVAKAAQGVAA</sequence>
<accession>A0A974PNY0</accession>
<gene>
    <name evidence="6" type="ORF">EZH22_01100</name>
</gene>
<keyword evidence="3" id="KW-0547">Nucleotide-binding</keyword>
<comment type="similarity">
    <text evidence="1">Belongs to the ABC transporter superfamily.</text>
</comment>
<dbReference type="AlphaFoldDB" id="A0A974PNY0"/>
<evidence type="ECO:0000313" key="7">
    <source>
        <dbReference type="Proteomes" id="UP000596427"/>
    </source>
</evidence>
<evidence type="ECO:0000256" key="1">
    <source>
        <dbReference type="ARBA" id="ARBA00005417"/>
    </source>
</evidence>
<dbReference type="InterPro" id="IPR027417">
    <property type="entry name" value="P-loop_NTPase"/>
</dbReference>
<dbReference type="InterPro" id="IPR003593">
    <property type="entry name" value="AAA+_ATPase"/>
</dbReference>
<keyword evidence="4 6" id="KW-0067">ATP-binding</keyword>
<dbReference type="Pfam" id="PF00005">
    <property type="entry name" value="ABC_tran"/>
    <property type="match status" value="1"/>
</dbReference>
<evidence type="ECO:0000313" key="6">
    <source>
        <dbReference type="EMBL" id="QRG07079.1"/>
    </source>
</evidence>
<evidence type="ECO:0000259" key="5">
    <source>
        <dbReference type="PROSITE" id="PS50893"/>
    </source>
</evidence>